<dbReference type="InterPro" id="IPR012341">
    <property type="entry name" value="6hp_glycosidase-like_sf"/>
</dbReference>
<dbReference type="PANTHER" id="PTHR31084:SF0">
    <property type="entry name" value="ALPHA-L-FUCOSIDASE 2"/>
    <property type="match status" value="1"/>
</dbReference>
<feature type="chain" id="PRO_5009916413" description="Glycosyl hydrolase family 95 catalytic domain-containing protein" evidence="1">
    <location>
        <begin position="22"/>
        <end position="757"/>
    </location>
</feature>
<sequence>MNTHKAFLLGLALLGTSLVKAQFAMDAYKAVFTAPPQHVPTTKTPDAPLAGNGDIGITMGGTPDKLCFYIGKNDFWRAYPVYPGGIALPGGLDISIDELRGASYYAEQLPGSAEIAAKFSTSRCELKLSAWVAATDNKVIIELESDKAVTVRLRLWAAEGNTSITAHGIDKVMWVSRSFENTELLRWPTHVALALNSNTDKLSLTPGRKMQLVVSAYTNHDTPDWKKKAITEAGKVTESVIGQLRKEHHTWWDNFWKQSHINIGDSYFEKYYYQSQYLFACSSREGKFAPGIWGPFVTRDEAAWGGDYHLNYNYQAPYWASFSSNHISLTDNFDQPLLDYMEAGRKHAQELLNCRGIYYPVGIGPKGLCTAMWPLTPEEMLDKYATRENTIDGGYKFLGQKINAVFSVGNMLMRYYSTYDEAYARKVYPYLVACADFWEDYLSLENGRYVIRMDHFNEVMPNKRNGGVWRNRLGDFNSTLSLGLVRMLFQGVMDMSDFLSVDRMRQSRWKDILEKLSEYPLGIAEDGRQSLKNMERGPQNKDVQASGLNRVSIHGLILPGGVAGPVTDAGFNAILLDDVAHWVEKQREPNDWGNTSNNGIETCYPGAVRVGYPSDKILSYLKKRIEMNVYPNYWIVQGGGGIETFAAVPLTINEMLLQSYEDVIRVFPNWNSEKDASFENLRAYGAFLVTSTLKQGKIQGVTVISEKGRICKIENPWKGQAVLLMRKDKKTDVLYGEYLQIPTAVGERIELSLYTKP</sequence>
<evidence type="ECO:0000313" key="4">
    <source>
        <dbReference type="Proteomes" id="UP000184192"/>
    </source>
</evidence>
<name>A0A1M6CK34_9BACE</name>
<evidence type="ECO:0000256" key="1">
    <source>
        <dbReference type="SAM" id="SignalP"/>
    </source>
</evidence>
<dbReference type="Gene3D" id="2.60.40.1180">
    <property type="entry name" value="Golgi alpha-mannosidase II"/>
    <property type="match status" value="1"/>
</dbReference>
<dbReference type="GO" id="GO:0005975">
    <property type="term" value="P:carbohydrate metabolic process"/>
    <property type="evidence" value="ECO:0007669"/>
    <property type="project" value="InterPro"/>
</dbReference>
<dbReference type="InterPro" id="IPR013780">
    <property type="entry name" value="Glyco_hydro_b"/>
</dbReference>
<dbReference type="RefSeq" id="WP_025833704.1">
    <property type="nucleotide sequence ID" value="NZ_FQZN01000004.1"/>
</dbReference>
<protein>
    <recommendedName>
        <fullName evidence="2">Glycosyl hydrolase family 95 catalytic domain-containing protein</fullName>
    </recommendedName>
</protein>
<dbReference type="AlphaFoldDB" id="A0A1M6CK34"/>
<feature type="domain" description="Glycosyl hydrolase family 95 catalytic" evidence="2">
    <location>
        <begin position="253"/>
        <end position="527"/>
    </location>
</feature>
<dbReference type="eggNOG" id="COG1554">
    <property type="taxonomic scope" value="Bacteria"/>
</dbReference>
<dbReference type="Gene3D" id="1.50.10.10">
    <property type="match status" value="1"/>
</dbReference>
<dbReference type="InterPro" id="IPR008928">
    <property type="entry name" value="6-hairpin_glycosidase_sf"/>
</dbReference>
<reference evidence="4" key="1">
    <citation type="submission" date="2016-11" db="EMBL/GenBank/DDBJ databases">
        <authorList>
            <person name="Varghese N."/>
            <person name="Submissions S."/>
        </authorList>
    </citation>
    <scope>NUCLEOTIDE SEQUENCE [LARGE SCALE GENOMIC DNA]</scope>
    <source>
        <strain evidence="4">DSM 26884</strain>
    </source>
</reference>
<evidence type="ECO:0000313" key="3">
    <source>
        <dbReference type="EMBL" id="SHI61382.1"/>
    </source>
</evidence>
<accession>A0A1M6CK34</accession>
<dbReference type="GeneID" id="92711236"/>
<proteinExistence type="predicted"/>
<dbReference type="EMBL" id="FQZN01000004">
    <property type="protein sequence ID" value="SHI61382.1"/>
    <property type="molecule type" value="Genomic_DNA"/>
</dbReference>
<feature type="signal peptide" evidence="1">
    <location>
        <begin position="1"/>
        <end position="21"/>
    </location>
</feature>
<dbReference type="InterPro" id="IPR054363">
    <property type="entry name" value="GH95_cat"/>
</dbReference>
<dbReference type="SUPFAM" id="SSF48208">
    <property type="entry name" value="Six-hairpin glycosidases"/>
    <property type="match status" value="1"/>
</dbReference>
<evidence type="ECO:0000259" key="2">
    <source>
        <dbReference type="Pfam" id="PF22124"/>
    </source>
</evidence>
<dbReference type="GO" id="GO:0004560">
    <property type="term" value="F:alpha-L-fucosidase activity"/>
    <property type="evidence" value="ECO:0007669"/>
    <property type="project" value="TreeGrafter"/>
</dbReference>
<dbReference type="PANTHER" id="PTHR31084">
    <property type="entry name" value="ALPHA-L-FUCOSIDASE 2"/>
    <property type="match status" value="1"/>
</dbReference>
<keyword evidence="1" id="KW-0732">Signal</keyword>
<dbReference type="Pfam" id="PF22124">
    <property type="entry name" value="Glyco_hydro_95_cat"/>
    <property type="match status" value="1"/>
</dbReference>
<gene>
    <name evidence="3" type="ORF">SAMN05444350_104186</name>
</gene>
<dbReference type="Proteomes" id="UP000184192">
    <property type="component" value="Unassembled WGS sequence"/>
</dbReference>
<keyword evidence="4" id="KW-1185">Reference proteome</keyword>
<organism evidence="3 4">
    <name type="scientific">Bacteroides stercorirosoris</name>
    <dbReference type="NCBI Taxonomy" id="871324"/>
    <lineage>
        <taxon>Bacteria</taxon>
        <taxon>Pseudomonadati</taxon>
        <taxon>Bacteroidota</taxon>
        <taxon>Bacteroidia</taxon>
        <taxon>Bacteroidales</taxon>
        <taxon>Bacteroidaceae</taxon>
        <taxon>Bacteroides</taxon>
    </lineage>
</organism>